<evidence type="ECO:0000313" key="2">
    <source>
        <dbReference type="Proteomes" id="UP000602284"/>
    </source>
</evidence>
<protein>
    <submittedName>
        <fullName evidence="1">Uncharacterized protein</fullName>
    </submittedName>
</protein>
<gene>
    <name evidence="1" type="ORF">JJB07_03945</name>
</gene>
<dbReference type="RefSeq" id="WP_201631295.1">
    <property type="nucleotide sequence ID" value="NZ_JAEQNB010000001.1"/>
</dbReference>
<accession>A0ABS1J690</accession>
<comment type="caution">
    <text evidence="1">The sequence shown here is derived from an EMBL/GenBank/DDBJ whole genome shotgun (WGS) entry which is preliminary data.</text>
</comment>
<name>A0ABS1J690_9BACL</name>
<proteinExistence type="predicted"/>
<dbReference type="Proteomes" id="UP000602284">
    <property type="component" value="Unassembled WGS sequence"/>
</dbReference>
<evidence type="ECO:0000313" key="1">
    <source>
        <dbReference type="EMBL" id="MBL0385793.1"/>
    </source>
</evidence>
<organism evidence="1 2">
    <name type="scientific">Tumebacillus amylolyticus</name>
    <dbReference type="NCBI Taxonomy" id="2801339"/>
    <lineage>
        <taxon>Bacteria</taxon>
        <taxon>Bacillati</taxon>
        <taxon>Bacillota</taxon>
        <taxon>Bacilli</taxon>
        <taxon>Bacillales</taxon>
        <taxon>Alicyclobacillaceae</taxon>
        <taxon>Tumebacillus</taxon>
    </lineage>
</organism>
<dbReference type="EMBL" id="JAEQNB010000001">
    <property type="protein sequence ID" value="MBL0385793.1"/>
    <property type="molecule type" value="Genomic_DNA"/>
</dbReference>
<reference evidence="1 2" key="1">
    <citation type="submission" date="2021-01" db="EMBL/GenBank/DDBJ databases">
        <title>Tumebacillus sp. strain ITR2 16S ribosomal RNA gene Genome sequencing and assembly.</title>
        <authorList>
            <person name="Kang M."/>
        </authorList>
    </citation>
    <scope>NUCLEOTIDE SEQUENCE [LARGE SCALE GENOMIC DNA]</scope>
    <source>
        <strain evidence="1 2">ITR2</strain>
    </source>
</reference>
<sequence>MNQPNNCSRESVDRLMAKMEGLEGELVGHERNGHVRAHLGKSFGRPEGEIREDIDEVSAQLRQCNL</sequence>
<keyword evidence="2" id="KW-1185">Reference proteome</keyword>